<dbReference type="AlphaFoldDB" id="H1PWB6"/>
<dbReference type="EMBL" id="AGWJ02000022">
    <property type="protein sequence ID" value="EHO79447.1"/>
    <property type="molecule type" value="Genomic_DNA"/>
</dbReference>
<name>H1PWB6_9FUSO</name>
<dbReference type="InterPro" id="IPR006521">
    <property type="entry name" value="Tail_protein_I"/>
</dbReference>
<dbReference type="BioCyc" id="FSP457404-HMP:GTSQ-2735-MONOMER"/>
<accession>H1PWB6</accession>
<dbReference type="RefSeq" id="WP_008698485.1">
    <property type="nucleotide sequence ID" value="NZ_KE161009.1"/>
</dbReference>
<dbReference type="PATRIC" id="fig|457404.5.peg.2448"/>
<organism evidence="1 2">
    <name type="scientific">Fusobacterium ulcerans 12-1B</name>
    <dbReference type="NCBI Taxonomy" id="457404"/>
    <lineage>
        <taxon>Bacteria</taxon>
        <taxon>Fusobacteriati</taxon>
        <taxon>Fusobacteriota</taxon>
        <taxon>Fusobacteriia</taxon>
        <taxon>Fusobacteriales</taxon>
        <taxon>Fusobacteriaceae</taxon>
        <taxon>Fusobacterium</taxon>
    </lineage>
</organism>
<reference evidence="1 2" key="1">
    <citation type="submission" date="2012-07" db="EMBL/GenBank/DDBJ databases">
        <title>The Genome Sequence of Fusobacterium ulcerans 12_1B.</title>
        <authorList>
            <consortium name="The Broad Institute Genome Sequencing Platform"/>
            <person name="Earl A."/>
            <person name="Ward D."/>
            <person name="Feldgarden M."/>
            <person name="Gevers D."/>
            <person name="Strauss J."/>
            <person name="Ambrose C.E."/>
            <person name="Allen-Vercoe E."/>
            <person name="Walker B."/>
            <person name="Young S.K."/>
            <person name="Zeng Q."/>
            <person name="Gargeya S."/>
            <person name="Fitzgerald M."/>
            <person name="Haas B."/>
            <person name="Abouelleil A."/>
            <person name="Alvarado L."/>
            <person name="Arachchi H.M."/>
            <person name="Berlin A.M."/>
            <person name="Chapman S.B."/>
            <person name="Goldberg J."/>
            <person name="Griggs A."/>
            <person name="Gujja S."/>
            <person name="Hansen M."/>
            <person name="Howarth C."/>
            <person name="Imamovic A."/>
            <person name="Larimer J."/>
            <person name="McCowen C."/>
            <person name="Montmayeur A."/>
            <person name="Murphy C."/>
            <person name="Neiman D."/>
            <person name="Pearson M."/>
            <person name="Priest M."/>
            <person name="Roberts A."/>
            <person name="Saif S."/>
            <person name="Shea T."/>
            <person name="Sisk P."/>
            <person name="Sykes S."/>
            <person name="Wortman J."/>
            <person name="Nusbaum C."/>
            <person name="Birren B."/>
        </authorList>
    </citation>
    <scope>NUCLEOTIDE SEQUENCE [LARGE SCALE GENOMIC DNA]</scope>
    <source>
        <strain evidence="1 2">12_1B</strain>
    </source>
</reference>
<dbReference type="HOGENOM" id="CLU_086293_0_0_0"/>
<dbReference type="Proteomes" id="UP000003233">
    <property type="component" value="Unassembled WGS sequence"/>
</dbReference>
<proteinExistence type="predicted"/>
<dbReference type="Pfam" id="PF09684">
    <property type="entry name" value="Tail_P2_I"/>
    <property type="match status" value="1"/>
</dbReference>
<protein>
    <submittedName>
        <fullName evidence="1">Phage tail protein I</fullName>
    </submittedName>
</protein>
<keyword evidence="2" id="KW-1185">Reference proteome</keyword>
<evidence type="ECO:0000313" key="1">
    <source>
        <dbReference type="EMBL" id="EHO79447.1"/>
    </source>
</evidence>
<comment type="caution">
    <text evidence="1">The sequence shown here is derived from an EMBL/GenBank/DDBJ whole genome shotgun (WGS) entry which is preliminary data.</text>
</comment>
<gene>
    <name evidence="1" type="ORF">HMPREF0402_02709</name>
</gene>
<sequence length="212" mass="25493">MNKLRNTEYQFFFPENLKKYKNLKVLSLQIESVFKSQIIPEIDKLAIFKNLDRQSDQVLSQLAWQFSIDNWKENLEREVKIKLIKEAYWAHSKKGTKKIIEENLKKLNYPIQLSEWFEFGGKPFTFKITTTEANTSVYWLENLLEIINKYKNCRSILESVYLDREREKVKYRIGNFVTSEIEREYFSSLKDGDIELNLFQGIYKTIEMEVER</sequence>
<evidence type="ECO:0000313" key="2">
    <source>
        <dbReference type="Proteomes" id="UP000003233"/>
    </source>
</evidence>
<dbReference type="NCBIfam" id="TIGR01634">
    <property type="entry name" value="tail_P2_I"/>
    <property type="match status" value="1"/>
</dbReference>